<feature type="repeat" description="TPR" evidence="3">
    <location>
        <begin position="1266"/>
        <end position="1299"/>
    </location>
</feature>
<keyword evidence="8" id="KW-1185">Reference proteome</keyword>
<dbReference type="Pfam" id="PF13676">
    <property type="entry name" value="TIR_2"/>
    <property type="match status" value="1"/>
</dbReference>
<evidence type="ECO:0000256" key="2">
    <source>
        <dbReference type="ARBA" id="ARBA00022803"/>
    </source>
</evidence>
<name>A0ABW1NDN2_9ACTN</name>
<dbReference type="Pfam" id="PF13424">
    <property type="entry name" value="TPR_12"/>
    <property type="match status" value="3"/>
</dbReference>
<feature type="region of interest" description="Disordered" evidence="4">
    <location>
        <begin position="282"/>
        <end position="305"/>
    </location>
</feature>
<sequence length="1387" mass="151229">MSEPAGTTYEVFVVHAQADLEWARRLQARLSGDGVRAALENYLPGDIIVRRIEDLISASASVVFVYSHSTEADPMSAAKYAALLSGPEDRRFIPALLEDVPVGAFAASRRPLDFRGEDQERPYRELLDVLRGQRPSSVPLESYKHHRPEGAREVLLRIGRDMVAFGPVGGEPEATHVPAPLTHALEERLWQLDRARTGRAQELLTKNDGPAGRPAALLDTRSREVGAGLGETFLSGAAGEALAGAVAEAAGRNSTLRLGVQVDDELAGLPWETLTLPGAVRTPAGAWGVQTPTGTGEARPPSRPGEVEPLALHPCVDLFRCLPTGGHTPAIGILAPLRILAVAAAPDGPEGGPLLDLEAELRRILDAVDDARRHAAAHVRILNQGSLPAIVDALKQERFHVLHISCHAGPGVLHLEDEQGGVDKVTADRLVRAIPRDRGVPLVVLSGCSTALDTRESPSDDTSAEQAETALSGLARGLSAAGVPAVLAMTAPVTDRYASLLTAALYRELAIRPEPDVLTALSEARRTLEAARRTAPDGDRDTALAEWATPALFLRGPSIPLYDVSRGVDADVSPPSAVPLDPGVVVRAVGDFVGRRTELRALRAALRNHTGALLHGIGGVGKSSLAAELIGWLGPDAGLVVSLVGRTSPDQILGGIADKLLATTATVGASGEPLRELTQFLRRLDYPWQVRLDALTLVLGTVSTELNRRIAAPPLTVLLDNFEDNLAHGDHFAFLDQELAAFLAAWIQRGRNVRLLITSRFPFALPQDAHRRLVVRHLGPLSWAEARKLMWRLPGLDVLSYEEQRRAWTVVGGHPRALEYVDALLRGGRARFVDVGERLERLVRERGVDDPAGWLGEGRGLDGALAEAEAVTLAVDDALVGELVGLVDGLARRVLVGVSVYRRPVDRAGLAWPVSTQIDPDPEREQRLDQMSELLTRARQKDPQAGVEDLELSPGEVSQVWRDVAAERVAPLVEPVGVDVSVGVLAGLGLLVPGIDDQGTFVVHRWTAQALARPPLTPGDEVREAHAAAARYWRWRVQVRPQGPRQDLEDMVEARYHHHRSGDLDAAAGATHWVCQRLHTWGAWSWEQQLYVETSSWLPDNSREQAACIHQLGLIAQERGEYDQALAWYRKSLTINEELGNRAGMAASYHQLGRIAELRGEYDQALAWYRKSLTINEELGNRAGMASSYHQLGRIAELRGEYDQALAWYRNSLTIKEELGNRAGMASSYHQLGMIAQERGEYDQALEWYRKSLTIEEEIGNRAGMASSYHQLGMIAQERGEYDQALEWYRKSLTINEELGNRAGMAISFSQIGVLYTQIGRAAEAVVYNLRSLSIREQLGSPQVSTDLYWLNQQRRVLGEGEFRRLLAEQLDSGTVDAVIARLESGD</sequence>
<comment type="caution">
    <text evidence="7">The sequence shown here is derived from an EMBL/GenBank/DDBJ whole genome shotgun (WGS) entry which is preliminary data.</text>
</comment>
<dbReference type="InterPro" id="IPR000157">
    <property type="entry name" value="TIR_dom"/>
</dbReference>
<dbReference type="EMBL" id="JBHSRF010000005">
    <property type="protein sequence ID" value="MFC6080632.1"/>
    <property type="molecule type" value="Genomic_DNA"/>
</dbReference>
<keyword evidence="1" id="KW-0677">Repeat</keyword>
<dbReference type="PANTHER" id="PTHR45641">
    <property type="entry name" value="TETRATRICOPEPTIDE REPEAT PROTEIN (AFU_ORTHOLOGUE AFUA_6G03870)"/>
    <property type="match status" value="1"/>
</dbReference>
<dbReference type="SUPFAM" id="SSF52540">
    <property type="entry name" value="P-loop containing nucleoside triphosphate hydrolases"/>
    <property type="match status" value="1"/>
</dbReference>
<dbReference type="InterPro" id="IPR011990">
    <property type="entry name" value="TPR-like_helical_dom_sf"/>
</dbReference>
<dbReference type="PROSITE" id="PS50293">
    <property type="entry name" value="TPR_REGION"/>
    <property type="match status" value="2"/>
</dbReference>
<evidence type="ECO:0000256" key="1">
    <source>
        <dbReference type="ARBA" id="ARBA00022737"/>
    </source>
</evidence>
<feature type="repeat" description="TPR" evidence="3">
    <location>
        <begin position="1186"/>
        <end position="1219"/>
    </location>
</feature>
<keyword evidence="2 3" id="KW-0802">TPR repeat</keyword>
<dbReference type="Gene3D" id="3.40.50.300">
    <property type="entry name" value="P-loop containing nucleotide triphosphate hydrolases"/>
    <property type="match status" value="1"/>
</dbReference>
<dbReference type="Proteomes" id="UP001596137">
    <property type="component" value="Unassembled WGS sequence"/>
</dbReference>
<evidence type="ECO:0000259" key="6">
    <source>
        <dbReference type="Pfam" id="PF13676"/>
    </source>
</evidence>
<evidence type="ECO:0000313" key="7">
    <source>
        <dbReference type="EMBL" id="MFC6080632.1"/>
    </source>
</evidence>
<dbReference type="SUPFAM" id="SSF52200">
    <property type="entry name" value="Toll/Interleukin receptor TIR domain"/>
    <property type="match status" value="1"/>
</dbReference>
<feature type="repeat" description="TPR" evidence="3">
    <location>
        <begin position="1226"/>
        <end position="1259"/>
    </location>
</feature>
<feature type="repeat" description="TPR" evidence="3">
    <location>
        <begin position="1106"/>
        <end position="1139"/>
    </location>
</feature>
<dbReference type="InterPro" id="IPR035897">
    <property type="entry name" value="Toll_tir_struct_dom_sf"/>
</dbReference>
<dbReference type="SUPFAM" id="SSF48452">
    <property type="entry name" value="TPR-like"/>
    <property type="match status" value="2"/>
</dbReference>
<dbReference type="RefSeq" id="WP_380747613.1">
    <property type="nucleotide sequence ID" value="NZ_JBHSRF010000005.1"/>
</dbReference>
<dbReference type="PANTHER" id="PTHR45641:SF19">
    <property type="entry name" value="NEPHROCYSTIN-3"/>
    <property type="match status" value="1"/>
</dbReference>
<dbReference type="Gene3D" id="1.25.40.10">
    <property type="entry name" value="Tetratricopeptide repeat domain"/>
    <property type="match status" value="1"/>
</dbReference>
<dbReference type="PROSITE" id="PS50005">
    <property type="entry name" value="TPR"/>
    <property type="match status" value="5"/>
</dbReference>
<proteinExistence type="predicted"/>
<dbReference type="SMART" id="SM00028">
    <property type="entry name" value="TPR"/>
    <property type="match status" value="6"/>
</dbReference>
<accession>A0ABW1NDN2</accession>
<reference evidence="8" key="1">
    <citation type="journal article" date="2019" name="Int. J. Syst. Evol. Microbiol.">
        <title>The Global Catalogue of Microorganisms (GCM) 10K type strain sequencing project: providing services to taxonomists for standard genome sequencing and annotation.</title>
        <authorList>
            <consortium name="The Broad Institute Genomics Platform"/>
            <consortium name="The Broad Institute Genome Sequencing Center for Infectious Disease"/>
            <person name="Wu L."/>
            <person name="Ma J."/>
        </authorList>
    </citation>
    <scope>NUCLEOTIDE SEQUENCE [LARGE SCALE GENOMIC DNA]</scope>
    <source>
        <strain evidence="8">JCM 30346</strain>
    </source>
</reference>
<organism evidence="7 8">
    <name type="scientific">Sphaerisporangium aureirubrum</name>
    <dbReference type="NCBI Taxonomy" id="1544736"/>
    <lineage>
        <taxon>Bacteria</taxon>
        <taxon>Bacillati</taxon>
        <taxon>Actinomycetota</taxon>
        <taxon>Actinomycetes</taxon>
        <taxon>Streptosporangiales</taxon>
        <taxon>Streptosporangiaceae</taxon>
        <taxon>Sphaerisporangium</taxon>
    </lineage>
</organism>
<feature type="repeat" description="TPR" evidence="3">
    <location>
        <begin position="1146"/>
        <end position="1179"/>
    </location>
</feature>
<evidence type="ECO:0000256" key="4">
    <source>
        <dbReference type="SAM" id="MobiDB-lite"/>
    </source>
</evidence>
<dbReference type="Gene3D" id="3.40.50.10140">
    <property type="entry name" value="Toll/interleukin-1 receptor homology (TIR) domain"/>
    <property type="match status" value="1"/>
</dbReference>
<feature type="domain" description="TIR" evidence="6">
    <location>
        <begin position="11"/>
        <end position="127"/>
    </location>
</feature>
<dbReference type="InterPro" id="IPR019734">
    <property type="entry name" value="TPR_rpt"/>
</dbReference>
<evidence type="ECO:0000256" key="3">
    <source>
        <dbReference type="PROSITE-ProRule" id="PRU00339"/>
    </source>
</evidence>
<feature type="domain" description="CHAT" evidence="5">
    <location>
        <begin position="252"/>
        <end position="548"/>
    </location>
</feature>
<protein>
    <submittedName>
        <fullName evidence="7">Tetratricopeptide repeat protein</fullName>
    </submittedName>
</protein>
<dbReference type="InterPro" id="IPR027417">
    <property type="entry name" value="P-loop_NTPase"/>
</dbReference>
<evidence type="ECO:0000313" key="8">
    <source>
        <dbReference type="Proteomes" id="UP001596137"/>
    </source>
</evidence>
<dbReference type="Pfam" id="PF12770">
    <property type="entry name" value="CHAT"/>
    <property type="match status" value="1"/>
</dbReference>
<evidence type="ECO:0000259" key="5">
    <source>
        <dbReference type="Pfam" id="PF12770"/>
    </source>
</evidence>
<dbReference type="InterPro" id="IPR024983">
    <property type="entry name" value="CHAT_dom"/>
</dbReference>
<gene>
    <name evidence="7" type="ORF">ACFP1K_05645</name>
</gene>